<dbReference type="SUPFAM" id="SSF54236">
    <property type="entry name" value="Ubiquitin-like"/>
    <property type="match status" value="1"/>
</dbReference>
<accession>A0AAW1SN47</accession>
<name>A0AAW1SN47_9CHLO</name>
<organism evidence="3 4">
    <name type="scientific">Apatococcus fuscideae</name>
    <dbReference type="NCBI Taxonomy" id="2026836"/>
    <lineage>
        <taxon>Eukaryota</taxon>
        <taxon>Viridiplantae</taxon>
        <taxon>Chlorophyta</taxon>
        <taxon>core chlorophytes</taxon>
        <taxon>Trebouxiophyceae</taxon>
        <taxon>Chlorellales</taxon>
        <taxon>Chlorellaceae</taxon>
        <taxon>Apatococcus</taxon>
    </lineage>
</organism>
<dbReference type="AlphaFoldDB" id="A0AAW1SN47"/>
<evidence type="ECO:0000313" key="3">
    <source>
        <dbReference type="EMBL" id="KAK9847610.1"/>
    </source>
</evidence>
<evidence type="ECO:0000313" key="4">
    <source>
        <dbReference type="Proteomes" id="UP001485043"/>
    </source>
</evidence>
<dbReference type="GO" id="GO:0043130">
    <property type="term" value="F:ubiquitin binding"/>
    <property type="evidence" value="ECO:0007669"/>
    <property type="project" value="TreeGrafter"/>
</dbReference>
<dbReference type="PROSITE" id="PS50033">
    <property type="entry name" value="UBX"/>
    <property type="match status" value="1"/>
</dbReference>
<dbReference type="Proteomes" id="UP001485043">
    <property type="component" value="Unassembled WGS sequence"/>
</dbReference>
<dbReference type="InterPro" id="IPR050730">
    <property type="entry name" value="UBX_domain-protein"/>
</dbReference>
<dbReference type="PANTHER" id="PTHR23322:SF6">
    <property type="entry name" value="UBX DOMAIN-CONTAINING PROTEIN 7"/>
    <property type="match status" value="1"/>
</dbReference>
<feature type="region of interest" description="Disordered" evidence="1">
    <location>
        <begin position="16"/>
        <end position="124"/>
    </location>
</feature>
<protein>
    <recommendedName>
        <fullName evidence="2">UBX domain-containing protein</fullName>
    </recommendedName>
</protein>
<dbReference type="Gene3D" id="3.10.20.90">
    <property type="entry name" value="Phosphatidylinositol 3-kinase Catalytic Subunit, Chain A, domain 1"/>
    <property type="match status" value="1"/>
</dbReference>
<feature type="domain" description="UBX" evidence="2">
    <location>
        <begin position="172"/>
        <end position="251"/>
    </location>
</feature>
<dbReference type="PANTHER" id="PTHR23322">
    <property type="entry name" value="FAS-ASSOCIATED PROTEIN"/>
    <property type="match status" value="1"/>
</dbReference>
<dbReference type="EMBL" id="JALJOV010001454">
    <property type="protein sequence ID" value="KAK9847610.1"/>
    <property type="molecule type" value="Genomic_DNA"/>
</dbReference>
<gene>
    <name evidence="3" type="ORF">WJX84_009993</name>
</gene>
<comment type="caution">
    <text evidence="3">The sequence shown here is derived from an EMBL/GenBank/DDBJ whole genome shotgun (WGS) entry which is preliminary data.</text>
</comment>
<dbReference type="GO" id="GO:0043161">
    <property type="term" value="P:proteasome-mediated ubiquitin-dependent protein catabolic process"/>
    <property type="evidence" value="ECO:0007669"/>
    <property type="project" value="TreeGrafter"/>
</dbReference>
<evidence type="ECO:0000256" key="1">
    <source>
        <dbReference type="SAM" id="MobiDB-lite"/>
    </source>
</evidence>
<dbReference type="InterPro" id="IPR003903">
    <property type="entry name" value="UIM_dom"/>
</dbReference>
<dbReference type="Pfam" id="PF00789">
    <property type="entry name" value="UBX"/>
    <property type="match status" value="1"/>
</dbReference>
<evidence type="ECO:0000259" key="2">
    <source>
        <dbReference type="PROSITE" id="PS50033"/>
    </source>
</evidence>
<dbReference type="InterPro" id="IPR001012">
    <property type="entry name" value="UBX_dom"/>
</dbReference>
<dbReference type="GO" id="GO:0005634">
    <property type="term" value="C:nucleus"/>
    <property type="evidence" value="ECO:0007669"/>
    <property type="project" value="TreeGrafter"/>
</dbReference>
<dbReference type="InterPro" id="IPR029071">
    <property type="entry name" value="Ubiquitin-like_domsf"/>
</dbReference>
<reference evidence="3 4" key="1">
    <citation type="journal article" date="2024" name="Nat. Commun.">
        <title>Phylogenomics reveals the evolutionary origins of lichenization in chlorophyte algae.</title>
        <authorList>
            <person name="Puginier C."/>
            <person name="Libourel C."/>
            <person name="Otte J."/>
            <person name="Skaloud P."/>
            <person name="Haon M."/>
            <person name="Grisel S."/>
            <person name="Petersen M."/>
            <person name="Berrin J.G."/>
            <person name="Delaux P.M."/>
            <person name="Dal Grande F."/>
            <person name="Keller J."/>
        </authorList>
    </citation>
    <scope>NUCLEOTIDE SEQUENCE [LARGE SCALE GENOMIC DNA]</scope>
    <source>
        <strain evidence="3 4">SAG 2523</strain>
    </source>
</reference>
<dbReference type="CDD" id="cd01767">
    <property type="entry name" value="UBX"/>
    <property type="match status" value="1"/>
</dbReference>
<proteinExistence type="predicted"/>
<keyword evidence="4" id="KW-1185">Reference proteome</keyword>
<dbReference type="PROSITE" id="PS50330">
    <property type="entry name" value="UIM"/>
    <property type="match status" value="1"/>
</dbReference>
<sequence>MVTPCQGTTAMDTVNQMTAAAADATPHWLPDGATHPASPKAPVSEDDELAAAIAASLKQSKEVPGRSGTPGAGTSQDALPASPAAQTAPHFSATATQEPTAAVAADSSHPQMLQSGHKDGASMTAANGASMSAANGASMSAANGAATSTFGAPPAQNVLEEAQKALPPEPSANEAECRIGVRLPDGKRVTRRFSPDHSLAAVAAFCVTLEPEAAGGRPFVLAKSGIGSGTYSDLNETIAAAGAQNVMMHMRWSE</sequence>